<accession>A0A261REA9</accession>
<evidence type="ECO:0000313" key="3">
    <source>
        <dbReference type="EMBL" id="OZI22960.1"/>
    </source>
</evidence>
<name>A0A261REA9_9BORD</name>
<dbReference type="Pfam" id="PF01075">
    <property type="entry name" value="Glyco_transf_9"/>
    <property type="match status" value="1"/>
</dbReference>
<dbReference type="InterPro" id="IPR002201">
    <property type="entry name" value="Glyco_trans_9"/>
</dbReference>
<gene>
    <name evidence="3" type="ORF">CAL19_10745</name>
</gene>
<keyword evidence="1" id="KW-0328">Glycosyltransferase</keyword>
<dbReference type="GO" id="GO:0009244">
    <property type="term" value="P:lipopolysaccharide core region biosynthetic process"/>
    <property type="evidence" value="ECO:0007669"/>
    <property type="project" value="TreeGrafter"/>
</dbReference>
<evidence type="ECO:0000256" key="2">
    <source>
        <dbReference type="ARBA" id="ARBA00022679"/>
    </source>
</evidence>
<dbReference type="Gene3D" id="3.40.50.2000">
    <property type="entry name" value="Glycogen Phosphorylase B"/>
    <property type="match status" value="2"/>
</dbReference>
<reference evidence="4" key="1">
    <citation type="submission" date="2017-05" db="EMBL/GenBank/DDBJ databases">
        <title>Complete and WGS of Bordetella genogroups.</title>
        <authorList>
            <person name="Spilker T."/>
            <person name="Lipuma J."/>
        </authorList>
    </citation>
    <scope>NUCLEOTIDE SEQUENCE [LARGE SCALE GENOMIC DNA]</scope>
    <source>
        <strain evidence="4">AU18089</strain>
    </source>
</reference>
<dbReference type="PANTHER" id="PTHR30160">
    <property type="entry name" value="TETRAACYLDISACCHARIDE 4'-KINASE-RELATED"/>
    <property type="match status" value="1"/>
</dbReference>
<dbReference type="InterPro" id="IPR051199">
    <property type="entry name" value="LPS_LOS_Heptosyltrfase"/>
</dbReference>
<dbReference type="GO" id="GO:0008713">
    <property type="term" value="F:ADP-heptose-lipopolysaccharide heptosyltransferase activity"/>
    <property type="evidence" value="ECO:0007669"/>
    <property type="project" value="TreeGrafter"/>
</dbReference>
<dbReference type="EMBL" id="NEVK01000004">
    <property type="protein sequence ID" value="OZI22960.1"/>
    <property type="molecule type" value="Genomic_DNA"/>
</dbReference>
<dbReference type="RefSeq" id="WP_094796740.1">
    <property type="nucleotide sequence ID" value="NZ_NEVK01000004.1"/>
</dbReference>
<evidence type="ECO:0000313" key="4">
    <source>
        <dbReference type="Proteomes" id="UP000216947"/>
    </source>
</evidence>
<proteinExistence type="predicted"/>
<comment type="caution">
    <text evidence="3">The sequence shown here is derived from an EMBL/GenBank/DDBJ whole genome shotgun (WGS) entry which is preliminary data.</text>
</comment>
<dbReference type="GO" id="GO:0005829">
    <property type="term" value="C:cytosol"/>
    <property type="evidence" value="ECO:0007669"/>
    <property type="project" value="TreeGrafter"/>
</dbReference>
<dbReference type="Proteomes" id="UP000216947">
    <property type="component" value="Unassembled WGS sequence"/>
</dbReference>
<dbReference type="AlphaFoldDB" id="A0A261REA9"/>
<protein>
    <submittedName>
        <fullName evidence="3">ADP-heptose--LPS heptosyltransferase</fullName>
    </submittedName>
</protein>
<keyword evidence="2 3" id="KW-0808">Transferase</keyword>
<sequence>MREIVVYIRSRNKFGDQIVSFAALYQLKQWWPDAQLRIAAQHDVASYYRLLPWVDDFIRYGSFLQMLRSLPRKTDMAVCLHHSSERYGLVTLLRQATVRLGFSNDRVFDFAWTHSWRKNVNEYIGLANLYLLNAYRPVDPESTFRRCFERIAALAPEARAQAHVVLIPGGGDGNFKRWGIRNFVALVDLLKARLGPHTRFAFVLGPAESAERAALQALNRPDFELVSGCSFPELTALMLRARLVVANDCGPSHIGQGVCVPYVGVFNDANPEWFWDRPYSRHVCPSDGSSDIQKVDPHKVAQACFEVMAGA</sequence>
<dbReference type="CDD" id="cd03789">
    <property type="entry name" value="GT9_LPS_heptosyltransferase"/>
    <property type="match status" value="1"/>
</dbReference>
<organism evidence="3 4">
    <name type="scientific">Bordetella genomosp. 7</name>
    <dbReference type="NCBI Taxonomy" id="1416805"/>
    <lineage>
        <taxon>Bacteria</taxon>
        <taxon>Pseudomonadati</taxon>
        <taxon>Pseudomonadota</taxon>
        <taxon>Betaproteobacteria</taxon>
        <taxon>Burkholderiales</taxon>
        <taxon>Alcaligenaceae</taxon>
        <taxon>Bordetella</taxon>
    </lineage>
</organism>
<dbReference type="SUPFAM" id="SSF53756">
    <property type="entry name" value="UDP-Glycosyltransferase/glycogen phosphorylase"/>
    <property type="match status" value="1"/>
</dbReference>
<keyword evidence="4" id="KW-1185">Reference proteome</keyword>
<evidence type="ECO:0000256" key="1">
    <source>
        <dbReference type="ARBA" id="ARBA00022676"/>
    </source>
</evidence>